<dbReference type="RefSeq" id="WP_070393340.1">
    <property type="nucleotide sequence ID" value="NZ_CP017599.1"/>
</dbReference>
<evidence type="ECO:0000259" key="1">
    <source>
        <dbReference type="Pfam" id="PF13699"/>
    </source>
</evidence>
<name>A0A1D8TTC2_9CYAN</name>
<dbReference type="AlphaFoldDB" id="A0A1D8TTC2"/>
<sequence>MTREYDVRRSSKSPQKNSDNWILQRSAVRQLPAKTLTSQTETVAGDRSGIQLDLMQIPVHNQDPLVVQPKLMAASVGNHNSVCQLKEHQQNVADVGDTPVQQVAEVEAPNNTGLPDRLKIGIENLSGYSMNDVRVHRSSAKPARLQATAYAQGTEIHVGPGQEKHLPHEAWHVVQQKQGRVKATQQFKGVAINDNAALEREADQMGKTALQYDYRNYGFRDNQDINVSSQTGYSKVAQLQGGHEKIEEIRSRVSPWATSQPDCLKVSKQLWNNLKLSPIEGQTELKLAKYVWWRGKGNDNEGRMITTDGKREILTGQSHVAVKATIDSSTYIIDVTIGQFMKPKEAEVFVGTVEQWEKRLMDLTDGRQDTIERNAVIAEGFECFAKPDKPLDEARYVDELTAYKLNQVPEQKKYGDKKSSKTGWLKSKLPFFKKS</sequence>
<gene>
    <name evidence="2" type="ORF">BJP34_16830</name>
</gene>
<dbReference type="Pfam" id="PF13699">
    <property type="entry name" value="eCIS_core"/>
    <property type="match status" value="1"/>
</dbReference>
<dbReference type="InterPro" id="IPR025295">
    <property type="entry name" value="eCIS_core_dom"/>
</dbReference>
<evidence type="ECO:0000313" key="2">
    <source>
        <dbReference type="EMBL" id="AOX00889.1"/>
    </source>
</evidence>
<organism evidence="2 3">
    <name type="scientific">Moorena producens PAL-8-15-08-1</name>
    <dbReference type="NCBI Taxonomy" id="1458985"/>
    <lineage>
        <taxon>Bacteria</taxon>
        <taxon>Bacillati</taxon>
        <taxon>Cyanobacteriota</taxon>
        <taxon>Cyanophyceae</taxon>
        <taxon>Coleofasciculales</taxon>
        <taxon>Coleofasciculaceae</taxon>
        <taxon>Moorena</taxon>
    </lineage>
</organism>
<dbReference type="Gene3D" id="3.10.670.10">
    <property type="entry name" value="Secreted effector protein ssei"/>
    <property type="match status" value="1"/>
</dbReference>
<dbReference type="Proteomes" id="UP000177870">
    <property type="component" value="Chromosome"/>
</dbReference>
<accession>A0A1D8TTC2</accession>
<proteinExistence type="predicted"/>
<dbReference type="STRING" id="1458985.BJP34_16830"/>
<reference evidence="3" key="1">
    <citation type="submission" date="2016-10" db="EMBL/GenBank/DDBJ databases">
        <title>Comparative genomics uncovers the prolific and rare metabolic potential of the cyanobacterial genus Moorea.</title>
        <authorList>
            <person name="Leao T."/>
            <person name="Castelao G."/>
            <person name="Korobeynikov A."/>
            <person name="Monroe E.A."/>
            <person name="Podell S."/>
            <person name="Glukhov E."/>
            <person name="Allen E."/>
            <person name="Gerwick W.H."/>
            <person name="Gerwick L."/>
        </authorList>
    </citation>
    <scope>NUCLEOTIDE SEQUENCE [LARGE SCALE GENOMIC DNA]</scope>
    <source>
        <strain evidence="3">PAL-8-15-08-1</strain>
    </source>
</reference>
<evidence type="ECO:0000313" key="3">
    <source>
        <dbReference type="Proteomes" id="UP000177870"/>
    </source>
</evidence>
<dbReference type="EMBL" id="CP017599">
    <property type="protein sequence ID" value="AOX00889.1"/>
    <property type="molecule type" value="Genomic_DNA"/>
</dbReference>
<feature type="domain" description="eCIS core" evidence="1">
    <location>
        <begin position="114"/>
        <end position="179"/>
    </location>
</feature>
<protein>
    <recommendedName>
        <fullName evidence="1">eCIS core domain-containing protein</fullName>
    </recommendedName>
</protein>
<dbReference type="KEGG" id="mpro:BJP34_16830"/>